<name>A0A4C1ZBW5_EUMVA</name>
<accession>A0A4C1ZBW5</accession>
<keyword evidence="3" id="KW-1185">Reference proteome</keyword>
<protein>
    <submittedName>
        <fullName evidence="2">Uncharacterized protein</fullName>
    </submittedName>
</protein>
<feature type="region of interest" description="Disordered" evidence="1">
    <location>
        <begin position="1"/>
        <end position="103"/>
    </location>
</feature>
<evidence type="ECO:0000313" key="3">
    <source>
        <dbReference type="Proteomes" id="UP000299102"/>
    </source>
</evidence>
<comment type="caution">
    <text evidence="2">The sequence shown here is derived from an EMBL/GenBank/DDBJ whole genome shotgun (WGS) entry which is preliminary data.</text>
</comment>
<gene>
    <name evidence="2" type="ORF">EVAR_69408_1</name>
</gene>
<feature type="compositionally biased region" description="Basic and acidic residues" evidence="1">
    <location>
        <begin position="42"/>
        <end position="60"/>
    </location>
</feature>
<organism evidence="2 3">
    <name type="scientific">Eumeta variegata</name>
    <name type="common">Bagworm moth</name>
    <name type="synonym">Eumeta japonica</name>
    <dbReference type="NCBI Taxonomy" id="151549"/>
    <lineage>
        <taxon>Eukaryota</taxon>
        <taxon>Metazoa</taxon>
        <taxon>Ecdysozoa</taxon>
        <taxon>Arthropoda</taxon>
        <taxon>Hexapoda</taxon>
        <taxon>Insecta</taxon>
        <taxon>Pterygota</taxon>
        <taxon>Neoptera</taxon>
        <taxon>Endopterygota</taxon>
        <taxon>Lepidoptera</taxon>
        <taxon>Glossata</taxon>
        <taxon>Ditrysia</taxon>
        <taxon>Tineoidea</taxon>
        <taxon>Psychidae</taxon>
        <taxon>Oiketicinae</taxon>
        <taxon>Eumeta</taxon>
    </lineage>
</organism>
<dbReference type="EMBL" id="BGZK01001701">
    <property type="protein sequence ID" value="GBP84832.1"/>
    <property type="molecule type" value="Genomic_DNA"/>
</dbReference>
<proteinExistence type="predicted"/>
<evidence type="ECO:0000313" key="2">
    <source>
        <dbReference type="EMBL" id="GBP84832.1"/>
    </source>
</evidence>
<dbReference type="Proteomes" id="UP000299102">
    <property type="component" value="Unassembled WGS sequence"/>
</dbReference>
<sequence length="103" mass="11408">MNPLLRSHTDGDRSGRTQNFKDRRQLTSREATRSRRPAGRPLRRDVSGPEGRGRCQERRRQLTGGSDDPPGGDAALLLRPAPRRAGAHRTAPTLECAEAVDKK</sequence>
<reference evidence="2 3" key="1">
    <citation type="journal article" date="2019" name="Commun. Biol.">
        <title>The bagworm genome reveals a unique fibroin gene that provides high tensile strength.</title>
        <authorList>
            <person name="Kono N."/>
            <person name="Nakamura H."/>
            <person name="Ohtoshi R."/>
            <person name="Tomita M."/>
            <person name="Numata K."/>
            <person name="Arakawa K."/>
        </authorList>
    </citation>
    <scope>NUCLEOTIDE SEQUENCE [LARGE SCALE GENOMIC DNA]</scope>
</reference>
<feature type="compositionally biased region" description="Low complexity" evidence="1">
    <location>
        <begin position="64"/>
        <end position="80"/>
    </location>
</feature>
<evidence type="ECO:0000256" key="1">
    <source>
        <dbReference type="SAM" id="MobiDB-lite"/>
    </source>
</evidence>
<feature type="compositionally biased region" description="Basic and acidic residues" evidence="1">
    <location>
        <begin position="7"/>
        <end position="33"/>
    </location>
</feature>
<dbReference type="AlphaFoldDB" id="A0A4C1ZBW5"/>